<reference evidence="2 3" key="1">
    <citation type="journal article" date="2013" name="Curr. Biol.">
        <title>The Genome of the Foraminiferan Reticulomyxa filosa.</title>
        <authorList>
            <person name="Glockner G."/>
            <person name="Hulsmann N."/>
            <person name="Schleicher M."/>
            <person name="Noegel A.A."/>
            <person name="Eichinger L."/>
            <person name="Gallinger C."/>
            <person name="Pawlowski J."/>
            <person name="Sierra R."/>
            <person name="Euteneuer U."/>
            <person name="Pillet L."/>
            <person name="Moustafa A."/>
            <person name="Platzer M."/>
            <person name="Groth M."/>
            <person name="Szafranski K."/>
            <person name="Schliwa M."/>
        </authorList>
    </citation>
    <scope>NUCLEOTIDE SEQUENCE [LARGE SCALE GENOMIC DNA]</scope>
</reference>
<name>X6MTR4_RETFI</name>
<gene>
    <name evidence="2" type="ORF">RFI_20285</name>
</gene>
<sequence>NNNNSENDNGGYIMVTRSTSIPIHRLDLSQNDDDNNLLLWNSRGDQDDEKKTMADESQDEKKREDAIINDPAYVSLQNKDLLKIAFVQNNKTAKQILNLRQKHADNNALEDMIKKAKVSHRREYLQVLKACLRASLALRPASILIDAKQGNKLYIGNQLLHPDYETTELAVSVLIEVAKQEKILLPRLLISLTNFTLQFYIHESACISVLLQTLTKLVMVFAEFPEQKRVEVVSQKQTVEDLCVALHRLDAVAFAFLCHTNIYVRYACVELVQAVQKAMRHLIAYYFADKSPDKQQSQLSFPSSLGQLFELYSDIIVHRALTKFKHHQDNIKLTISDFEPNFMEKYHTNTEYDPTHGVLRALLDPNDFAPYSACMDVIVEQIEQLCAEGSDYMKFLRVDCCQEILLQEKWLAVDEKSAEREVLGSMCIALIPLIGYSDNGLDEIEFYNSIWVQLWRFSRENDSQLLNTILYAVQCAHPSRLSQLFKSLRLWYTTNFQQPKGRIKKSKMTQIFFANCRRVWVYNYVILALTTKERLCQVFRQELETYLDNHQNNAKKKNEYLHIELIQFCNDLDDKHLLQHCNGDPEVFRCIARIVENVAYALRVVGEELQIKWLHEFWDAQKRARILTIMKIWSHCSTDDGPEGKELIAAIFGKRKPLRDKNADQAQERQLRLRILQLEYQAFRAATAVLALGPALQKDDILPREDSKTLSWFQWAVEGQRKESRR</sequence>
<dbReference type="AlphaFoldDB" id="X6MTR4"/>
<dbReference type="Proteomes" id="UP000023152">
    <property type="component" value="Unassembled WGS sequence"/>
</dbReference>
<keyword evidence="3" id="KW-1185">Reference proteome</keyword>
<dbReference type="EMBL" id="ASPP01017350">
    <property type="protein sequence ID" value="ETO17051.1"/>
    <property type="molecule type" value="Genomic_DNA"/>
</dbReference>
<proteinExistence type="predicted"/>
<evidence type="ECO:0000256" key="1">
    <source>
        <dbReference type="SAM" id="MobiDB-lite"/>
    </source>
</evidence>
<feature type="compositionally biased region" description="Basic and acidic residues" evidence="1">
    <location>
        <begin position="44"/>
        <end position="63"/>
    </location>
</feature>
<feature type="non-terminal residue" evidence="2">
    <location>
        <position position="1"/>
    </location>
</feature>
<evidence type="ECO:0000313" key="3">
    <source>
        <dbReference type="Proteomes" id="UP000023152"/>
    </source>
</evidence>
<organism evidence="2 3">
    <name type="scientific">Reticulomyxa filosa</name>
    <dbReference type="NCBI Taxonomy" id="46433"/>
    <lineage>
        <taxon>Eukaryota</taxon>
        <taxon>Sar</taxon>
        <taxon>Rhizaria</taxon>
        <taxon>Retaria</taxon>
        <taxon>Foraminifera</taxon>
        <taxon>Monothalamids</taxon>
        <taxon>Reticulomyxidae</taxon>
        <taxon>Reticulomyxa</taxon>
    </lineage>
</organism>
<accession>X6MTR4</accession>
<protein>
    <submittedName>
        <fullName evidence="2">Uncharacterized protein</fullName>
    </submittedName>
</protein>
<evidence type="ECO:0000313" key="2">
    <source>
        <dbReference type="EMBL" id="ETO17051.1"/>
    </source>
</evidence>
<feature type="region of interest" description="Disordered" evidence="1">
    <location>
        <begin position="41"/>
        <end position="63"/>
    </location>
</feature>
<comment type="caution">
    <text evidence="2">The sequence shown here is derived from an EMBL/GenBank/DDBJ whole genome shotgun (WGS) entry which is preliminary data.</text>
</comment>